<dbReference type="InterPro" id="IPR011991">
    <property type="entry name" value="ArsR-like_HTH"/>
</dbReference>
<dbReference type="EMBL" id="BONV01000004">
    <property type="protein sequence ID" value="GIG78408.1"/>
    <property type="molecule type" value="Genomic_DNA"/>
</dbReference>
<reference evidence="3 4" key="1">
    <citation type="submission" date="2021-01" db="EMBL/GenBank/DDBJ databases">
        <title>Whole genome shotgun sequence of Planotetraspora kaengkrachanensis NBRC 104272.</title>
        <authorList>
            <person name="Komaki H."/>
            <person name="Tamura T."/>
        </authorList>
    </citation>
    <scope>NUCLEOTIDE SEQUENCE [LARGE SCALE GENOMIC DNA]</scope>
    <source>
        <strain evidence="3 4">NBRC 104272</strain>
    </source>
</reference>
<dbReference type="CDD" id="cd00090">
    <property type="entry name" value="HTH_ARSR"/>
    <property type="match status" value="1"/>
</dbReference>
<dbReference type="Pfam" id="PF12840">
    <property type="entry name" value="HTH_20"/>
    <property type="match status" value="1"/>
</dbReference>
<feature type="domain" description="HTH arsR-type" evidence="2">
    <location>
        <begin position="1"/>
        <end position="92"/>
    </location>
</feature>
<dbReference type="GO" id="GO:0003700">
    <property type="term" value="F:DNA-binding transcription factor activity"/>
    <property type="evidence" value="ECO:0007669"/>
    <property type="project" value="InterPro"/>
</dbReference>
<feature type="region of interest" description="Disordered" evidence="1">
    <location>
        <begin position="105"/>
        <end position="127"/>
    </location>
</feature>
<organism evidence="3 4">
    <name type="scientific">Planotetraspora kaengkrachanensis</name>
    <dbReference type="NCBI Taxonomy" id="575193"/>
    <lineage>
        <taxon>Bacteria</taxon>
        <taxon>Bacillati</taxon>
        <taxon>Actinomycetota</taxon>
        <taxon>Actinomycetes</taxon>
        <taxon>Streptosporangiales</taxon>
        <taxon>Streptosporangiaceae</taxon>
        <taxon>Planotetraspora</taxon>
    </lineage>
</organism>
<evidence type="ECO:0000259" key="2">
    <source>
        <dbReference type="PROSITE" id="PS50987"/>
    </source>
</evidence>
<dbReference type="PANTHER" id="PTHR38600:SF2">
    <property type="entry name" value="SLL0088 PROTEIN"/>
    <property type="match status" value="1"/>
</dbReference>
<proteinExistence type="predicted"/>
<dbReference type="InterPro" id="IPR036388">
    <property type="entry name" value="WH-like_DNA-bd_sf"/>
</dbReference>
<dbReference type="SMART" id="SM00418">
    <property type="entry name" value="HTH_ARSR"/>
    <property type="match status" value="1"/>
</dbReference>
<evidence type="ECO:0000313" key="4">
    <source>
        <dbReference type="Proteomes" id="UP000630097"/>
    </source>
</evidence>
<gene>
    <name evidence="3" type="ORF">Pka01_15350</name>
</gene>
<dbReference type="AlphaFoldDB" id="A0A8J3PRZ1"/>
<dbReference type="PANTHER" id="PTHR38600">
    <property type="entry name" value="TRANSCRIPTIONAL REGULATORY PROTEIN"/>
    <property type="match status" value="1"/>
</dbReference>
<keyword evidence="4" id="KW-1185">Reference proteome</keyword>
<dbReference type="SUPFAM" id="SSF46785">
    <property type="entry name" value="Winged helix' DNA-binding domain"/>
    <property type="match status" value="1"/>
</dbReference>
<dbReference type="RefSeq" id="WP_203881879.1">
    <property type="nucleotide sequence ID" value="NZ_BAABHH010000006.1"/>
</dbReference>
<dbReference type="InterPro" id="IPR036390">
    <property type="entry name" value="WH_DNA-bd_sf"/>
</dbReference>
<dbReference type="PROSITE" id="PS50987">
    <property type="entry name" value="HTH_ARSR_2"/>
    <property type="match status" value="1"/>
</dbReference>
<comment type="caution">
    <text evidence="3">The sequence shown here is derived from an EMBL/GenBank/DDBJ whole genome shotgun (WGS) entry which is preliminary data.</text>
</comment>
<evidence type="ECO:0000313" key="3">
    <source>
        <dbReference type="EMBL" id="GIG78408.1"/>
    </source>
</evidence>
<feature type="compositionally biased region" description="Basic and acidic residues" evidence="1">
    <location>
        <begin position="108"/>
        <end position="127"/>
    </location>
</feature>
<name>A0A8J3PRZ1_9ACTN</name>
<dbReference type="PRINTS" id="PR00778">
    <property type="entry name" value="HTHARSR"/>
</dbReference>
<dbReference type="NCBIfam" id="NF033788">
    <property type="entry name" value="HTH_metalloreg"/>
    <property type="match status" value="1"/>
</dbReference>
<sequence length="127" mass="14198">MATDPLSLVFQALADPIRRAILTRLTTGDATVAELAEPFDVTQPAISRHLKVLETAGLISRTRRATARLSHLEAEPLREVTTWLARYQQFWDESHERLDELLAALQSKRQDDPDRTDAVAEKGNGHG</sequence>
<dbReference type="Gene3D" id="1.10.10.10">
    <property type="entry name" value="Winged helix-like DNA-binding domain superfamily/Winged helix DNA-binding domain"/>
    <property type="match status" value="1"/>
</dbReference>
<dbReference type="Proteomes" id="UP000630097">
    <property type="component" value="Unassembled WGS sequence"/>
</dbReference>
<protein>
    <submittedName>
        <fullName evidence="3">Transcriptional regulator</fullName>
    </submittedName>
</protein>
<accession>A0A8J3PRZ1</accession>
<evidence type="ECO:0000256" key="1">
    <source>
        <dbReference type="SAM" id="MobiDB-lite"/>
    </source>
</evidence>
<dbReference type="InterPro" id="IPR001845">
    <property type="entry name" value="HTH_ArsR_DNA-bd_dom"/>
</dbReference>